<dbReference type="InterPro" id="IPR015422">
    <property type="entry name" value="PyrdxlP-dep_Trfase_small"/>
</dbReference>
<protein>
    <recommendedName>
        <fullName evidence="8">Glycine dehydrogenase (decarboxylating)</fullName>
        <ecNumber evidence="8">1.4.4.2</ecNumber>
    </recommendedName>
    <alternativeName>
        <fullName evidence="8">Glycine cleavage system P-protein</fullName>
    </alternativeName>
    <alternativeName>
        <fullName evidence="8">Glycine decarboxylase</fullName>
    </alternativeName>
    <alternativeName>
        <fullName evidence="8">Glycine dehydrogenase (aminomethyl-transferring)</fullName>
    </alternativeName>
</protein>
<evidence type="ECO:0000259" key="11">
    <source>
        <dbReference type="Pfam" id="PF21478"/>
    </source>
</evidence>
<dbReference type="GO" id="GO:0005829">
    <property type="term" value="C:cytosol"/>
    <property type="evidence" value="ECO:0007669"/>
    <property type="project" value="TreeGrafter"/>
</dbReference>
<evidence type="ECO:0000313" key="12">
    <source>
        <dbReference type="EMBL" id="ABG53943.1"/>
    </source>
</evidence>
<dbReference type="FunFam" id="3.90.1150.10:FF:000025">
    <property type="entry name" value="Glycine cleavage system P protein"/>
    <property type="match status" value="1"/>
</dbReference>
<comment type="subunit">
    <text evidence="6">Homodimer. The glycine cleavage system is composed of four proteins: P, T, L and H.</text>
</comment>
<dbReference type="InterPro" id="IPR049315">
    <property type="entry name" value="GDC-P_N"/>
</dbReference>
<accession>Q10UY1</accession>
<evidence type="ECO:0000256" key="4">
    <source>
        <dbReference type="ARBA" id="ARBA00022898"/>
    </source>
</evidence>
<feature type="domain" description="Glycine cleavage system P-protein N-terminal" evidence="10">
    <location>
        <begin position="495"/>
        <end position="752"/>
    </location>
</feature>
<dbReference type="KEGG" id="ter:Tery_5031"/>
<evidence type="ECO:0000256" key="1">
    <source>
        <dbReference type="ARBA" id="ARBA00001933"/>
    </source>
</evidence>
<evidence type="ECO:0000256" key="5">
    <source>
        <dbReference type="ARBA" id="ARBA00023002"/>
    </source>
</evidence>
<dbReference type="NCBIfam" id="NF003346">
    <property type="entry name" value="PRK04366.1"/>
    <property type="match status" value="1"/>
</dbReference>
<dbReference type="GO" id="GO:0016594">
    <property type="term" value="F:glycine binding"/>
    <property type="evidence" value="ECO:0007669"/>
    <property type="project" value="TreeGrafter"/>
</dbReference>
<sequence length="974" mass="107097">MVATYKSNIQSSYQIQLANQNQGQRPIDFSQRHIGLTSSEIQQMLEVLGISSLEDLIDKTVPEKIRFQKPLNLPKSLSENAALAQIKEIISKNQIFRSFIGMGYYDCITPPVILRNILENPGWYTAYTPYQAEIAQGRMEALLNFQTMITDLTGLEIANASLLDEATAAAEAMSMTYGLCKTKAEVFFVDSACHPQNIEVVKTRAQPLGIEVIVGDFRTFTFDKPIFGALLQYPATNGAIYDYREFVEKVHKVGGLVTVAAELLSLTLLTPPGEFGADIAVGNTQRFGVSLGYGGPHAAYFATKEAYKRQTPGRIVGVSQDANGNPALRLALQTREQHIRREKATSNICTAQVLLAVIAGMYAVYHGPGGLKQIAENIHNLTFKLATGLKQLGYQIGAELFFDTIEIKLGADSPVKSAKEIIDAAENLGINLRTFDEQTVGISLDETTTEVDVQNLWQIFASGEKFPNIENENISTLSQSYYARTSNYLTHPVFKSYHSETNLLRYIHRLQSKDLSLTTSMIPLGSCTMKLNATAEMIPVTWPEFANIHPFSPISQTQGYQIIFQQLEEWLAEITGFAEISLQPNAGSQGEYTGLLVIREYHAHRGEAHRDICLIPESAHGTNPASAVMSGLKVVVVKCDAQGNIDIADLQTKAEKHKDNLAAIMITYPSTHGVFEEEILDICEIIHAHGGQVYMDGANMNAQVGLCRPAEIGADVCHLNLHKTFCIPHGGGGPGMGPIGVKSHLAPFLPGHSVINLGGENSSGAVSAAPWGSASILPISWMYIAMMGTDGLTEATKIAILNANYIAQRLGSYYSVLYKGKYGFIAHECILDLRPLKKLAGIEVEDIAKRLMDYGFHAPTVSWPVAGTIMVEPTESESKDELDRFCDAMISIRQEIEEIETGKADKNDNLLKNAPHTAESLMVDEWKHGYSRQRAAYPAPWTREHKFWPAVGRVDNAFGDRNFVCSCLPIEAYS</sequence>
<dbReference type="RefSeq" id="WP_011614237.1">
    <property type="nucleotide sequence ID" value="NC_008312.1"/>
</dbReference>
<dbReference type="FunFam" id="3.40.640.10:FF:000007">
    <property type="entry name" value="glycine dehydrogenase (Decarboxylating), mitochondrial"/>
    <property type="match status" value="1"/>
</dbReference>
<gene>
    <name evidence="8" type="primary">gcvP</name>
    <name evidence="12" type="ordered locus">Tery_5031</name>
</gene>
<feature type="domain" description="Glycine cleavage system P-protein N-terminal" evidence="10">
    <location>
        <begin position="31"/>
        <end position="460"/>
    </location>
</feature>
<dbReference type="eggNOG" id="COG1003">
    <property type="taxonomic scope" value="Bacteria"/>
</dbReference>
<comment type="similarity">
    <text evidence="3 8">Belongs to the GcvP family.</text>
</comment>
<dbReference type="InterPro" id="IPR003437">
    <property type="entry name" value="GcvP"/>
</dbReference>
<keyword evidence="4 8" id="KW-0663">Pyridoxal phosphate</keyword>
<dbReference type="FunFam" id="3.90.1150.10:FF:000007">
    <property type="entry name" value="Glycine dehydrogenase (decarboxylating), mitochondrial"/>
    <property type="match status" value="1"/>
</dbReference>
<dbReference type="SUPFAM" id="SSF53383">
    <property type="entry name" value="PLP-dependent transferases"/>
    <property type="match status" value="2"/>
</dbReference>
<evidence type="ECO:0000256" key="6">
    <source>
        <dbReference type="ARBA" id="ARBA00046415"/>
    </source>
</evidence>
<dbReference type="EMBL" id="CP000393">
    <property type="protein sequence ID" value="ABG53943.1"/>
    <property type="molecule type" value="Genomic_DNA"/>
</dbReference>
<proteinExistence type="inferred from homology"/>
<comment type="catalytic activity">
    <reaction evidence="7 8">
        <text>N(6)-[(R)-lipoyl]-L-lysyl-[glycine-cleavage complex H protein] + glycine + H(+) = N(6)-[(R)-S(8)-aminomethyldihydrolipoyl]-L-lysyl-[glycine-cleavage complex H protein] + CO2</text>
        <dbReference type="Rhea" id="RHEA:24304"/>
        <dbReference type="Rhea" id="RHEA-COMP:10494"/>
        <dbReference type="Rhea" id="RHEA-COMP:10495"/>
        <dbReference type="ChEBI" id="CHEBI:15378"/>
        <dbReference type="ChEBI" id="CHEBI:16526"/>
        <dbReference type="ChEBI" id="CHEBI:57305"/>
        <dbReference type="ChEBI" id="CHEBI:83099"/>
        <dbReference type="ChEBI" id="CHEBI:83143"/>
        <dbReference type="EC" id="1.4.4.2"/>
    </reaction>
</comment>
<evidence type="ECO:0000259" key="10">
    <source>
        <dbReference type="Pfam" id="PF02347"/>
    </source>
</evidence>
<dbReference type="AlphaFoldDB" id="Q10UY1"/>
<dbReference type="InterPro" id="IPR015421">
    <property type="entry name" value="PyrdxlP-dep_Trfase_major"/>
</dbReference>
<comment type="cofactor">
    <cofactor evidence="1 8 9">
        <name>pyridoxal 5'-phosphate</name>
        <dbReference type="ChEBI" id="CHEBI:597326"/>
    </cofactor>
</comment>
<dbReference type="HOGENOM" id="CLU_004620_3_2_3"/>
<name>Q10UY1_TRIEI</name>
<feature type="domain" description="Glycine dehydrogenase C-terminal" evidence="11">
    <location>
        <begin position="795"/>
        <end position="916"/>
    </location>
</feature>
<feature type="modified residue" description="N6-(pyridoxal phosphate)lysine" evidence="8 9">
    <location>
        <position position="723"/>
    </location>
</feature>
<dbReference type="GO" id="GO:0019464">
    <property type="term" value="P:glycine decarboxylation via glycine cleavage system"/>
    <property type="evidence" value="ECO:0007669"/>
    <property type="project" value="UniProtKB-UniRule"/>
</dbReference>
<dbReference type="CDD" id="cd00613">
    <property type="entry name" value="GDC-P"/>
    <property type="match status" value="2"/>
</dbReference>
<dbReference type="Pfam" id="PF21478">
    <property type="entry name" value="GcvP2_C"/>
    <property type="match status" value="1"/>
</dbReference>
<evidence type="ECO:0000256" key="3">
    <source>
        <dbReference type="ARBA" id="ARBA00010756"/>
    </source>
</evidence>
<dbReference type="NCBIfam" id="TIGR00461">
    <property type="entry name" value="gcvP"/>
    <property type="match status" value="1"/>
</dbReference>
<organism evidence="12">
    <name type="scientific">Trichodesmium erythraeum (strain IMS101)</name>
    <dbReference type="NCBI Taxonomy" id="203124"/>
    <lineage>
        <taxon>Bacteria</taxon>
        <taxon>Bacillati</taxon>
        <taxon>Cyanobacteriota</taxon>
        <taxon>Cyanophyceae</taxon>
        <taxon>Oscillatoriophycideae</taxon>
        <taxon>Oscillatoriales</taxon>
        <taxon>Microcoleaceae</taxon>
        <taxon>Trichodesmium</taxon>
    </lineage>
</organism>
<dbReference type="GO" id="GO:0030170">
    <property type="term" value="F:pyridoxal phosphate binding"/>
    <property type="evidence" value="ECO:0007669"/>
    <property type="project" value="TreeGrafter"/>
</dbReference>
<dbReference type="Gene3D" id="3.90.1150.10">
    <property type="entry name" value="Aspartate Aminotransferase, domain 1"/>
    <property type="match status" value="2"/>
</dbReference>
<dbReference type="PANTHER" id="PTHR11773:SF1">
    <property type="entry name" value="GLYCINE DEHYDROGENASE (DECARBOXYLATING), MITOCHONDRIAL"/>
    <property type="match status" value="1"/>
</dbReference>
<dbReference type="HAMAP" id="MF_00711">
    <property type="entry name" value="GcvP"/>
    <property type="match status" value="1"/>
</dbReference>
<dbReference type="STRING" id="203124.Tery_5031"/>
<dbReference type="GO" id="GO:0004375">
    <property type="term" value="F:glycine dehydrogenase (decarboxylating) activity"/>
    <property type="evidence" value="ECO:0007669"/>
    <property type="project" value="UniProtKB-EC"/>
</dbReference>
<dbReference type="Pfam" id="PF02347">
    <property type="entry name" value="GDC-P"/>
    <property type="match status" value="2"/>
</dbReference>
<keyword evidence="5 8" id="KW-0560">Oxidoreductase</keyword>
<dbReference type="InterPro" id="IPR020581">
    <property type="entry name" value="GDC_P"/>
</dbReference>
<dbReference type="GO" id="GO:0005960">
    <property type="term" value="C:glycine cleavage complex"/>
    <property type="evidence" value="ECO:0007669"/>
    <property type="project" value="TreeGrafter"/>
</dbReference>
<dbReference type="OrthoDB" id="9801272at2"/>
<comment type="function">
    <text evidence="2 8">The glycine cleavage system catalyzes the degradation of glycine. The P protein binds the alpha-amino group of glycine through its pyridoxal phosphate cofactor; CO(2) is released and the remaining methylamine moiety is then transferred to the lipoamide cofactor of the H protein.</text>
</comment>
<reference evidence="12" key="1">
    <citation type="submission" date="2006-06" db="EMBL/GenBank/DDBJ databases">
        <title>Complete sequence of Trichodesmium erythraeum IMS101.</title>
        <authorList>
            <consortium name="US DOE Joint Genome Institute"/>
            <person name="Copeland A."/>
            <person name="Lucas S."/>
            <person name="Lapidus A."/>
            <person name="Barry K."/>
            <person name="Detter J.C."/>
            <person name="Glavina del Rio T."/>
            <person name="Hammon N."/>
            <person name="Israni S."/>
            <person name="Dalin E."/>
            <person name="Tice H."/>
            <person name="Pitluck S."/>
            <person name="Kiss H."/>
            <person name="Munk A.C."/>
            <person name="Brettin T."/>
            <person name="Bruce D."/>
            <person name="Han C."/>
            <person name="Tapia R."/>
            <person name="Gilna P."/>
            <person name="Schmutz J."/>
            <person name="Larimer F."/>
            <person name="Land M."/>
            <person name="Hauser L."/>
            <person name="Kyrpides N."/>
            <person name="Kim E."/>
            <person name="Richardson P."/>
        </authorList>
    </citation>
    <scope>NUCLEOTIDE SEQUENCE [LARGE SCALE GENOMIC DNA]</scope>
    <source>
        <strain evidence="12">IMS101</strain>
    </source>
</reference>
<evidence type="ECO:0000256" key="9">
    <source>
        <dbReference type="PIRSR" id="PIRSR603437-50"/>
    </source>
</evidence>
<dbReference type="eggNOG" id="COG0403">
    <property type="taxonomic scope" value="Bacteria"/>
</dbReference>
<dbReference type="EC" id="1.4.4.2" evidence="8"/>
<evidence type="ECO:0000256" key="7">
    <source>
        <dbReference type="ARBA" id="ARBA00049026"/>
    </source>
</evidence>
<evidence type="ECO:0000256" key="2">
    <source>
        <dbReference type="ARBA" id="ARBA00003788"/>
    </source>
</evidence>
<dbReference type="PANTHER" id="PTHR11773">
    <property type="entry name" value="GLYCINE DEHYDROGENASE, DECARBOXYLATING"/>
    <property type="match status" value="1"/>
</dbReference>
<dbReference type="FunFam" id="3.40.640.10:FF:000005">
    <property type="entry name" value="Glycine dehydrogenase (decarboxylating), mitochondrial"/>
    <property type="match status" value="1"/>
</dbReference>
<dbReference type="InterPro" id="IPR015424">
    <property type="entry name" value="PyrdxlP-dep_Trfase"/>
</dbReference>
<dbReference type="InterPro" id="IPR049316">
    <property type="entry name" value="GDC-P_C"/>
</dbReference>
<evidence type="ECO:0000256" key="8">
    <source>
        <dbReference type="HAMAP-Rule" id="MF_00711"/>
    </source>
</evidence>
<dbReference type="Gene3D" id="3.40.640.10">
    <property type="entry name" value="Type I PLP-dependent aspartate aminotransferase-like (Major domain)"/>
    <property type="match status" value="2"/>
</dbReference>